<proteinExistence type="predicted"/>
<keyword evidence="1" id="KW-0175">Coiled coil</keyword>
<accession>A0A2H0NC39</accession>
<gene>
    <name evidence="3" type="ORF">COV54_02555</name>
</gene>
<evidence type="ECO:0000256" key="2">
    <source>
        <dbReference type="SAM" id="MobiDB-lite"/>
    </source>
</evidence>
<dbReference type="Proteomes" id="UP000228867">
    <property type="component" value="Unassembled WGS sequence"/>
</dbReference>
<evidence type="ECO:0000313" key="3">
    <source>
        <dbReference type="EMBL" id="PIR06462.1"/>
    </source>
</evidence>
<name>A0A2H0NC39_9BACT</name>
<dbReference type="AlphaFoldDB" id="A0A2H0NC39"/>
<dbReference type="EMBL" id="PCWR01000056">
    <property type="protein sequence ID" value="PIR06462.1"/>
    <property type="molecule type" value="Genomic_DNA"/>
</dbReference>
<sequence length="306" mass="35187">MKLQPFLKTFLILAIGIGLLPVTNLGRAQTPFLQNALKNVQEGVDELTNVKNENSRESFNSRVETFKEVLNLSLSEMENIKLRLLSLDNLTKKGLVLREEMISWFDKILKFYNSQKQDLKKLENDENATINDIKNLAQKFKEWRETDYLPKIDEIYNFILINLEKEAVQMAQNRFQKISRSLNQLKENNVKNLDGVFELLDKTKKIIQEGNELNQKSEDLFWQFLTPSLIEKNSSTSPTSSGEVSSTEINFLNSTSSNVSSSTTMTEEINPPSPSIKDLTKESLNKIKEAYQIFIEISNLVRKLLI</sequence>
<evidence type="ECO:0000256" key="1">
    <source>
        <dbReference type="SAM" id="Coils"/>
    </source>
</evidence>
<reference evidence="3 4" key="1">
    <citation type="submission" date="2017-09" db="EMBL/GenBank/DDBJ databases">
        <title>Depth-based differentiation of microbial function through sediment-hosted aquifers and enrichment of novel symbionts in the deep terrestrial subsurface.</title>
        <authorList>
            <person name="Probst A.J."/>
            <person name="Ladd B."/>
            <person name="Jarett J.K."/>
            <person name="Geller-Mcgrath D.E."/>
            <person name="Sieber C.M."/>
            <person name="Emerson J.B."/>
            <person name="Anantharaman K."/>
            <person name="Thomas B.C."/>
            <person name="Malmstrom R."/>
            <person name="Stieglmeier M."/>
            <person name="Klingl A."/>
            <person name="Woyke T."/>
            <person name="Ryan C.M."/>
            <person name="Banfield J.F."/>
        </authorList>
    </citation>
    <scope>NUCLEOTIDE SEQUENCE [LARGE SCALE GENOMIC DNA]</scope>
    <source>
        <strain evidence="3">CG11_big_fil_rev_8_21_14_0_20_38_23</strain>
    </source>
</reference>
<feature type="coiled-coil region" evidence="1">
    <location>
        <begin position="112"/>
        <end position="139"/>
    </location>
</feature>
<evidence type="ECO:0000313" key="4">
    <source>
        <dbReference type="Proteomes" id="UP000228867"/>
    </source>
</evidence>
<comment type="caution">
    <text evidence="3">The sequence shown here is derived from an EMBL/GenBank/DDBJ whole genome shotgun (WGS) entry which is preliminary data.</text>
</comment>
<organism evidence="3 4">
    <name type="scientific">Candidatus Jorgensenbacteria bacterium CG11_big_fil_rev_8_21_14_0_20_38_23</name>
    <dbReference type="NCBI Taxonomy" id="1974594"/>
    <lineage>
        <taxon>Bacteria</taxon>
        <taxon>Candidatus Joergenseniibacteriota</taxon>
    </lineage>
</organism>
<feature type="compositionally biased region" description="Low complexity" evidence="2">
    <location>
        <begin position="255"/>
        <end position="266"/>
    </location>
</feature>
<feature type="region of interest" description="Disordered" evidence="2">
    <location>
        <begin position="255"/>
        <end position="275"/>
    </location>
</feature>
<protein>
    <submittedName>
        <fullName evidence="3">Uncharacterized protein</fullName>
    </submittedName>
</protein>